<accession>A0A934J791</accession>
<dbReference type="Proteomes" id="UP000640274">
    <property type="component" value="Unassembled WGS sequence"/>
</dbReference>
<reference evidence="1" key="1">
    <citation type="submission" date="2020-12" db="EMBL/GenBank/DDBJ databases">
        <authorList>
            <person name="Huq M.A."/>
        </authorList>
    </citation>
    <scope>NUCLEOTIDE SEQUENCE</scope>
    <source>
        <strain evidence="1">MAHUQ-46</strain>
    </source>
</reference>
<sequence>MKLTMMKAIQTVAYYGGSIVSNKGTRFLAADIEPITKLGRYAVSCRNIAVTEAEIKGEWTHEIT</sequence>
<dbReference type="EMBL" id="JAELUP010000117">
    <property type="protein sequence ID" value="MBJ6364215.1"/>
    <property type="molecule type" value="Genomic_DNA"/>
</dbReference>
<organism evidence="1 2">
    <name type="scientific">Paenibacillus roseus</name>
    <dbReference type="NCBI Taxonomy" id="2798579"/>
    <lineage>
        <taxon>Bacteria</taxon>
        <taxon>Bacillati</taxon>
        <taxon>Bacillota</taxon>
        <taxon>Bacilli</taxon>
        <taxon>Bacillales</taxon>
        <taxon>Paenibacillaceae</taxon>
        <taxon>Paenibacillus</taxon>
    </lineage>
</organism>
<evidence type="ECO:0000313" key="2">
    <source>
        <dbReference type="Proteomes" id="UP000640274"/>
    </source>
</evidence>
<comment type="caution">
    <text evidence="1">The sequence shown here is derived from an EMBL/GenBank/DDBJ whole genome shotgun (WGS) entry which is preliminary data.</text>
</comment>
<evidence type="ECO:0000313" key="1">
    <source>
        <dbReference type="EMBL" id="MBJ6364215.1"/>
    </source>
</evidence>
<proteinExistence type="predicted"/>
<name>A0A934J791_9BACL</name>
<keyword evidence="2" id="KW-1185">Reference proteome</keyword>
<protein>
    <submittedName>
        <fullName evidence="1">Uncharacterized protein</fullName>
    </submittedName>
</protein>
<dbReference type="AlphaFoldDB" id="A0A934J791"/>
<dbReference type="RefSeq" id="WP_199021811.1">
    <property type="nucleotide sequence ID" value="NZ_JAELUP010000117.1"/>
</dbReference>
<gene>
    <name evidence="1" type="ORF">JFN88_23645</name>
</gene>